<protein>
    <submittedName>
        <fullName evidence="2">Uncharacterized protein</fullName>
    </submittedName>
</protein>
<keyword evidence="1" id="KW-0812">Transmembrane</keyword>
<keyword evidence="1" id="KW-0472">Membrane</keyword>
<sequence>MRFEEVLQEAGGFSRFQFLTLYLLCLPRMIVALHFLLHNFISAVPPHRCAIPGLDNDAGSVADPDTLSFSLPRDPDGSLSSCRAFASPLQISGNFTNASVLTVPCQHGWIYNRSQFLSTTASQWDLVCEDKKLNQILATYFFVGVTLGAVIFGYLSDK</sequence>
<evidence type="ECO:0000313" key="3">
    <source>
        <dbReference type="Proteomes" id="UP000824540"/>
    </source>
</evidence>
<evidence type="ECO:0000313" key="2">
    <source>
        <dbReference type="EMBL" id="KAG9338083.1"/>
    </source>
</evidence>
<dbReference type="Proteomes" id="UP000824540">
    <property type="component" value="Unassembled WGS sequence"/>
</dbReference>
<name>A0A8T2NCA7_9TELE</name>
<evidence type="ECO:0000256" key="1">
    <source>
        <dbReference type="SAM" id="Phobius"/>
    </source>
</evidence>
<organism evidence="2 3">
    <name type="scientific">Albula glossodonta</name>
    <name type="common">roundjaw bonefish</name>
    <dbReference type="NCBI Taxonomy" id="121402"/>
    <lineage>
        <taxon>Eukaryota</taxon>
        <taxon>Metazoa</taxon>
        <taxon>Chordata</taxon>
        <taxon>Craniata</taxon>
        <taxon>Vertebrata</taxon>
        <taxon>Euteleostomi</taxon>
        <taxon>Actinopterygii</taxon>
        <taxon>Neopterygii</taxon>
        <taxon>Teleostei</taxon>
        <taxon>Albuliformes</taxon>
        <taxon>Albulidae</taxon>
        <taxon>Albula</taxon>
    </lineage>
</organism>
<feature type="transmembrane region" description="Helical" evidence="1">
    <location>
        <begin position="16"/>
        <end position="37"/>
    </location>
</feature>
<dbReference type="EMBL" id="JAFBMS010000074">
    <property type="protein sequence ID" value="KAG9338083.1"/>
    <property type="molecule type" value="Genomic_DNA"/>
</dbReference>
<dbReference type="OrthoDB" id="2544694at2759"/>
<feature type="transmembrane region" description="Helical" evidence="1">
    <location>
        <begin position="136"/>
        <end position="155"/>
    </location>
</feature>
<keyword evidence="3" id="KW-1185">Reference proteome</keyword>
<proteinExistence type="predicted"/>
<accession>A0A8T2NCA7</accession>
<keyword evidence="1" id="KW-1133">Transmembrane helix</keyword>
<gene>
    <name evidence="2" type="ORF">JZ751_027161</name>
</gene>
<dbReference type="AlphaFoldDB" id="A0A8T2NCA7"/>
<reference evidence="2" key="1">
    <citation type="thesis" date="2021" institute="BYU ScholarsArchive" country="Provo, UT, USA">
        <title>Applications of and Algorithms for Genome Assembly and Genomic Analyses with an Emphasis on Marine Teleosts.</title>
        <authorList>
            <person name="Pickett B.D."/>
        </authorList>
    </citation>
    <scope>NUCLEOTIDE SEQUENCE</scope>
    <source>
        <strain evidence="2">HI-2016</strain>
    </source>
</reference>
<comment type="caution">
    <text evidence="2">The sequence shown here is derived from an EMBL/GenBank/DDBJ whole genome shotgun (WGS) entry which is preliminary data.</text>
</comment>